<evidence type="ECO:0000313" key="5">
    <source>
        <dbReference type="Proteomes" id="UP000243297"/>
    </source>
</evidence>
<evidence type="ECO:0000259" key="3">
    <source>
        <dbReference type="Pfam" id="PF03816"/>
    </source>
</evidence>
<dbReference type="InterPro" id="IPR004474">
    <property type="entry name" value="LytR_CpsA_psr"/>
</dbReference>
<dbReference type="Proteomes" id="UP000243297">
    <property type="component" value="Unassembled WGS sequence"/>
</dbReference>
<dbReference type="OrthoDB" id="9782542at2"/>
<dbReference type="PANTHER" id="PTHR33392">
    <property type="entry name" value="POLYISOPRENYL-TEICHOIC ACID--PEPTIDOGLYCAN TEICHOIC ACID TRANSFERASE TAGU"/>
    <property type="match status" value="1"/>
</dbReference>
<keyword evidence="2" id="KW-1133">Transmembrane helix</keyword>
<reference evidence="5" key="1">
    <citation type="submission" date="2017-02" db="EMBL/GenBank/DDBJ databases">
        <authorList>
            <person name="Varghese N."/>
            <person name="Submissions S."/>
        </authorList>
    </citation>
    <scope>NUCLEOTIDE SEQUENCE [LARGE SCALE GENOMIC DNA]</scope>
    <source>
        <strain evidence="5">ATCC 25662</strain>
    </source>
</reference>
<protein>
    <submittedName>
        <fullName evidence="4">Transcriptional attenuator, LytR family</fullName>
    </submittedName>
</protein>
<evidence type="ECO:0000256" key="2">
    <source>
        <dbReference type="SAM" id="Phobius"/>
    </source>
</evidence>
<dbReference type="EMBL" id="FUWY01000004">
    <property type="protein sequence ID" value="SJZ77367.1"/>
    <property type="molecule type" value="Genomic_DNA"/>
</dbReference>
<comment type="similarity">
    <text evidence="1">Belongs to the LytR/CpsA/Psr (LCP) family.</text>
</comment>
<dbReference type="AlphaFoldDB" id="A0A1T4NED9"/>
<keyword evidence="2" id="KW-0812">Transmembrane</keyword>
<gene>
    <name evidence="4" type="ORF">SAMN02745191_1586</name>
</gene>
<feature type="transmembrane region" description="Helical" evidence="2">
    <location>
        <begin position="12"/>
        <end position="34"/>
    </location>
</feature>
<dbReference type="RefSeq" id="WP_078711982.1">
    <property type="nucleotide sequence ID" value="NZ_FUWY01000004.1"/>
</dbReference>
<dbReference type="Pfam" id="PF03816">
    <property type="entry name" value="LytR_cpsA_psr"/>
    <property type="match status" value="1"/>
</dbReference>
<sequence length="340" mass="38770">MKKRKYNIKNIVILITIIILSTILAGALLANVYVDSLLSRMNQTKRVDDSQLAIDETVKEQKKAYKVVNFALFGTDNDGNKTDTDRSDAIKVISLNYDLKNISITSLQRDMMIVLADESNDFDKINHAYWYGGANLAMATINYNFDLDINRYVTLSFSSLEKIVDIVGGVEIELSGPEAGWIHMGSGNQTLSGKKALEYARIRKIDSDYSRMDRQTKVIIAVINKIKSKNVLEILDIVNKVLPYVETNLSTNEIKDYLTDILSFNLTNINQYHVPNDDFNDTNSRTYKGYNPVYQLRSYEEQVKKIHKDIYGIDDYHVSQNVVTNEQRIIDTFGEFVSPN</sequence>
<accession>A0A1T4NED9</accession>
<dbReference type="Gene3D" id="3.40.630.190">
    <property type="entry name" value="LCP protein"/>
    <property type="match status" value="1"/>
</dbReference>
<dbReference type="NCBIfam" id="TIGR00350">
    <property type="entry name" value="lytR_cpsA_psr"/>
    <property type="match status" value="1"/>
</dbReference>
<dbReference type="PANTHER" id="PTHR33392:SF6">
    <property type="entry name" value="POLYISOPRENYL-TEICHOIC ACID--PEPTIDOGLYCAN TEICHOIC ACID TRANSFERASE TAGU"/>
    <property type="match status" value="1"/>
</dbReference>
<keyword evidence="2" id="KW-0472">Membrane</keyword>
<name>A0A1T4NED9_9FIRM</name>
<proteinExistence type="inferred from homology"/>
<dbReference type="STRING" id="118967.SAMN02745191_1586"/>
<feature type="domain" description="Cell envelope-related transcriptional attenuator" evidence="3">
    <location>
        <begin position="86"/>
        <end position="228"/>
    </location>
</feature>
<organism evidence="4 5">
    <name type="scientific">Anaerorhabdus furcosa</name>
    <dbReference type="NCBI Taxonomy" id="118967"/>
    <lineage>
        <taxon>Bacteria</taxon>
        <taxon>Bacillati</taxon>
        <taxon>Bacillota</taxon>
        <taxon>Erysipelotrichia</taxon>
        <taxon>Erysipelotrichales</taxon>
        <taxon>Erysipelotrichaceae</taxon>
        <taxon>Anaerorhabdus</taxon>
    </lineage>
</organism>
<dbReference type="InterPro" id="IPR050922">
    <property type="entry name" value="LytR/CpsA/Psr_CW_biosynth"/>
</dbReference>
<keyword evidence="5" id="KW-1185">Reference proteome</keyword>
<evidence type="ECO:0000256" key="1">
    <source>
        <dbReference type="ARBA" id="ARBA00006068"/>
    </source>
</evidence>
<evidence type="ECO:0000313" key="4">
    <source>
        <dbReference type="EMBL" id="SJZ77367.1"/>
    </source>
</evidence>